<dbReference type="InterPro" id="IPR001647">
    <property type="entry name" value="HTH_TetR"/>
</dbReference>
<sequence length="222" mass="24117">MGTHHYEPSDLTARARIRDAALEQFAEKGIEGATMRGIASAAGVSLGLVQHHFGTKAGLRVACDELVIEVFNRRVLHLHEKGQLADANALGDLFAEGPLLMRYLSRAALEGSQTADEVFDHLAAGTREFLTSAWPERFPPGSDSADDAATMMTAMHMSTALLIEWISRRFGLTPEESLRSGRIPMAMLDVYSAMGEFADSDTGRGIRETVRTIRTAAPEEGT</sequence>
<evidence type="ECO:0000256" key="3">
    <source>
        <dbReference type="ARBA" id="ARBA00023163"/>
    </source>
</evidence>
<dbReference type="InterPro" id="IPR009057">
    <property type="entry name" value="Homeodomain-like_sf"/>
</dbReference>
<dbReference type="Proteomes" id="UP000291469">
    <property type="component" value="Chromosome"/>
</dbReference>
<organism evidence="6 7">
    <name type="scientific">Egibacter rhizosphaerae</name>
    <dbReference type="NCBI Taxonomy" id="1670831"/>
    <lineage>
        <taxon>Bacteria</taxon>
        <taxon>Bacillati</taxon>
        <taxon>Actinomycetota</taxon>
        <taxon>Nitriliruptoria</taxon>
        <taxon>Egibacterales</taxon>
        <taxon>Egibacteraceae</taxon>
        <taxon>Egibacter</taxon>
    </lineage>
</organism>
<dbReference type="EMBL" id="CP036402">
    <property type="protein sequence ID" value="QBI18816.1"/>
    <property type="molecule type" value="Genomic_DNA"/>
</dbReference>
<gene>
    <name evidence="6" type="ORF">ER308_04145</name>
</gene>
<dbReference type="PANTHER" id="PTHR30055">
    <property type="entry name" value="HTH-TYPE TRANSCRIPTIONAL REGULATOR RUTR"/>
    <property type="match status" value="1"/>
</dbReference>
<keyword evidence="3" id="KW-0804">Transcription</keyword>
<feature type="DNA-binding region" description="H-T-H motif" evidence="4">
    <location>
        <begin position="34"/>
        <end position="53"/>
    </location>
</feature>
<protein>
    <submittedName>
        <fullName evidence="6">TetR/AcrR family transcriptional regulator</fullName>
    </submittedName>
</protein>
<dbReference type="Pfam" id="PF00440">
    <property type="entry name" value="TetR_N"/>
    <property type="match status" value="1"/>
</dbReference>
<dbReference type="OrthoDB" id="3403733at2"/>
<keyword evidence="1" id="KW-0805">Transcription regulation</keyword>
<dbReference type="KEGG" id="erz:ER308_04145"/>
<keyword evidence="2 4" id="KW-0238">DNA-binding</keyword>
<evidence type="ECO:0000256" key="1">
    <source>
        <dbReference type="ARBA" id="ARBA00023015"/>
    </source>
</evidence>
<dbReference type="InterPro" id="IPR050109">
    <property type="entry name" value="HTH-type_TetR-like_transc_reg"/>
</dbReference>
<dbReference type="SUPFAM" id="SSF46689">
    <property type="entry name" value="Homeodomain-like"/>
    <property type="match status" value="1"/>
</dbReference>
<dbReference type="GO" id="GO:0003700">
    <property type="term" value="F:DNA-binding transcription factor activity"/>
    <property type="evidence" value="ECO:0007669"/>
    <property type="project" value="TreeGrafter"/>
</dbReference>
<evidence type="ECO:0000256" key="2">
    <source>
        <dbReference type="ARBA" id="ARBA00023125"/>
    </source>
</evidence>
<dbReference type="GO" id="GO:0000976">
    <property type="term" value="F:transcription cis-regulatory region binding"/>
    <property type="evidence" value="ECO:0007669"/>
    <property type="project" value="TreeGrafter"/>
</dbReference>
<reference evidence="6 7" key="1">
    <citation type="submission" date="2019-01" db="EMBL/GenBank/DDBJ databases">
        <title>Egibacter rhizosphaerae EGI 80759T.</title>
        <authorList>
            <person name="Chen D.-D."/>
            <person name="Tian Y."/>
            <person name="Jiao J.-Y."/>
            <person name="Zhang X.-T."/>
            <person name="Zhang Y.-G."/>
            <person name="Zhang Y."/>
            <person name="Xiao M."/>
            <person name="Shu W.-S."/>
            <person name="Li W.-J."/>
        </authorList>
    </citation>
    <scope>NUCLEOTIDE SEQUENCE [LARGE SCALE GENOMIC DNA]</scope>
    <source>
        <strain evidence="6 7">EGI 80759</strain>
    </source>
</reference>
<proteinExistence type="predicted"/>
<dbReference type="Gene3D" id="1.10.357.10">
    <property type="entry name" value="Tetracycline Repressor, domain 2"/>
    <property type="match status" value="1"/>
</dbReference>
<name>A0A411YCA7_9ACTN</name>
<dbReference type="PANTHER" id="PTHR30055:SF234">
    <property type="entry name" value="HTH-TYPE TRANSCRIPTIONAL REGULATOR BETI"/>
    <property type="match status" value="1"/>
</dbReference>
<dbReference type="PRINTS" id="PR00455">
    <property type="entry name" value="HTHTETR"/>
</dbReference>
<evidence type="ECO:0000313" key="6">
    <source>
        <dbReference type="EMBL" id="QBI18816.1"/>
    </source>
</evidence>
<keyword evidence="7" id="KW-1185">Reference proteome</keyword>
<feature type="domain" description="HTH tetR-type" evidence="5">
    <location>
        <begin position="11"/>
        <end position="71"/>
    </location>
</feature>
<evidence type="ECO:0000259" key="5">
    <source>
        <dbReference type="PROSITE" id="PS50977"/>
    </source>
</evidence>
<dbReference type="AlphaFoldDB" id="A0A411YCA7"/>
<evidence type="ECO:0000256" key="4">
    <source>
        <dbReference type="PROSITE-ProRule" id="PRU00335"/>
    </source>
</evidence>
<dbReference type="RefSeq" id="WP_131153813.1">
    <property type="nucleotide sequence ID" value="NZ_CP036402.1"/>
</dbReference>
<accession>A0A411YCA7</accession>
<dbReference type="PROSITE" id="PS50977">
    <property type="entry name" value="HTH_TETR_2"/>
    <property type="match status" value="1"/>
</dbReference>
<evidence type="ECO:0000313" key="7">
    <source>
        <dbReference type="Proteomes" id="UP000291469"/>
    </source>
</evidence>